<dbReference type="GO" id="GO:0003838">
    <property type="term" value="F:sterol 24-C-methyltransferase activity"/>
    <property type="evidence" value="ECO:0007669"/>
    <property type="project" value="TreeGrafter"/>
</dbReference>
<dbReference type="InterPro" id="IPR013216">
    <property type="entry name" value="Methyltransf_11"/>
</dbReference>
<dbReference type="InterPro" id="IPR029063">
    <property type="entry name" value="SAM-dependent_MTases_sf"/>
</dbReference>
<gene>
    <name evidence="3" type="ORF">Bccel_0430</name>
</gene>
<dbReference type="Proteomes" id="UP000036923">
    <property type="component" value="Unassembled WGS sequence"/>
</dbReference>
<comment type="caution">
    <text evidence="3">The sequence shown here is derived from an EMBL/GenBank/DDBJ whole genome shotgun (WGS) entry which is preliminary data.</text>
</comment>
<dbReference type="CDD" id="cd02440">
    <property type="entry name" value="AdoMet_MTases"/>
    <property type="match status" value="1"/>
</dbReference>
<evidence type="ECO:0000259" key="2">
    <source>
        <dbReference type="Pfam" id="PF08241"/>
    </source>
</evidence>
<dbReference type="OrthoDB" id="9772751at2"/>
<dbReference type="eggNOG" id="COG2226">
    <property type="taxonomic scope" value="Bacteria"/>
</dbReference>
<dbReference type="Pfam" id="PF08241">
    <property type="entry name" value="Methyltransf_11"/>
    <property type="match status" value="1"/>
</dbReference>
<keyword evidence="4" id="KW-1185">Reference proteome</keyword>
<dbReference type="EMBL" id="LGTC01000001">
    <property type="protein sequence ID" value="KNY25173.1"/>
    <property type="molecule type" value="Genomic_DNA"/>
</dbReference>
<keyword evidence="1 3" id="KW-0808">Transferase</keyword>
<reference evidence="4" key="1">
    <citation type="submission" date="2015-07" db="EMBL/GenBank/DDBJ databases">
        <title>Near-Complete Genome Sequence of the Cellulolytic Bacterium Bacteroides (Pseudobacteroides) cellulosolvens ATCC 35603.</title>
        <authorList>
            <person name="Dassa B."/>
            <person name="Utturkar S.M."/>
            <person name="Klingeman D.M."/>
            <person name="Hurt R.A."/>
            <person name="Keller M."/>
            <person name="Xu J."/>
            <person name="Reddy Y.H.K."/>
            <person name="Borovok I."/>
            <person name="Grinberg I.R."/>
            <person name="Lamed R."/>
            <person name="Zhivin O."/>
            <person name="Bayer E.A."/>
            <person name="Brown S.D."/>
        </authorList>
    </citation>
    <scope>NUCLEOTIDE SEQUENCE [LARGE SCALE GENOMIC DNA]</scope>
    <source>
        <strain evidence="4">DSM 2933</strain>
    </source>
</reference>
<accession>A0A0L6JHH4</accession>
<feature type="domain" description="Methyltransferase type 11" evidence="2">
    <location>
        <begin position="39"/>
        <end position="137"/>
    </location>
</feature>
<dbReference type="GO" id="GO:0032259">
    <property type="term" value="P:methylation"/>
    <property type="evidence" value="ECO:0007669"/>
    <property type="project" value="UniProtKB-KW"/>
</dbReference>
<dbReference type="PANTHER" id="PTHR44068:SF1">
    <property type="entry name" value="HYPOTHETICAL LOC100005854"/>
    <property type="match status" value="1"/>
</dbReference>
<dbReference type="SUPFAM" id="SSF53335">
    <property type="entry name" value="S-adenosyl-L-methionine-dependent methyltransferases"/>
    <property type="match status" value="1"/>
</dbReference>
<dbReference type="AlphaFoldDB" id="A0A0L6JHH4"/>
<evidence type="ECO:0000256" key="1">
    <source>
        <dbReference type="ARBA" id="ARBA00022679"/>
    </source>
</evidence>
<dbReference type="RefSeq" id="WP_036946399.1">
    <property type="nucleotide sequence ID" value="NZ_KN050763.1"/>
</dbReference>
<evidence type="ECO:0000313" key="3">
    <source>
        <dbReference type="EMBL" id="KNY25173.1"/>
    </source>
</evidence>
<organism evidence="3 4">
    <name type="scientific">Pseudobacteroides cellulosolvens ATCC 35603 = DSM 2933</name>
    <dbReference type="NCBI Taxonomy" id="398512"/>
    <lineage>
        <taxon>Bacteria</taxon>
        <taxon>Bacillati</taxon>
        <taxon>Bacillota</taxon>
        <taxon>Clostridia</taxon>
        <taxon>Eubacteriales</taxon>
        <taxon>Oscillospiraceae</taxon>
        <taxon>Pseudobacteroides</taxon>
    </lineage>
</organism>
<sequence length="207" mass="23376">MKSKAYEFDEIANGTFLPIYPIIAQQIKEKTGIDTGKCLDIGSGGGHLGLSMAQITKMNIIFLDKLNDALEIASKRAHNWGLAKRTTTLLGDVLNIPLEDRSVDLCISRGSVWFWQDQKKGFEEIYRILVDGGMAYIGGGFGNKELKEEIDRKMKLRDSEWPRSREKYVEGNTVQHFTTILNGLGISNFEVSDDEKGIWVIFRKVKN</sequence>
<dbReference type="Gene3D" id="3.40.50.150">
    <property type="entry name" value="Vaccinia Virus protein VP39"/>
    <property type="match status" value="1"/>
</dbReference>
<name>A0A0L6JHH4_9FIRM</name>
<dbReference type="PANTHER" id="PTHR44068">
    <property type="entry name" value="ZGC:194242"/>
    <property type="match status" value="1"/>
</dbReference>
<dbReference type="STRING" id="398512.Bccel_0430"/>
<proteinExistence type="predicted"/>
<dbReference type="InterPro" id="IPR050447">
    <property type="entry name" value="Erg6_SMT_methyltransf"/>
</dbReference>
<evidence type="ECO:0000313" key="4">
    <source>
        <dbReference type="Proteomes" id="UP000036923"/>
    </source>
</evidence>
<protein>
    <submittedName>
        <fullName evidence="3">Methyltransferase type 11</fullName>
    </submittedName>
</protein>
<keyword evidence="3" id="KW-0489">Methyltransferase</keyword>
<dbReference type="GO" id="GO:0016126">
    <property type="term" value="P:sterol biosynthetic process"/>
    <property type="evidence" value="ECO:0007669"/>
    <property type="project" value="TreeGrafter"/>
</dbReference>